<dbReference type="EMBL" id="MRUL01000002">
    <property type="protein sequence ID" value="OON41341.1"/>
    <property type="molecule type" value="Genomic_DNA"/>
</dbReference>
<keyword evidence="2" id="KW-1185">Reference proteome</keyword>
<sequence>MRIPRYLVIALAVTGVIVVASQFYDRPTEVAPVARALKPTRSVTPGAAAARQAEAPHEIIDLFPVPEVLKPASAAQKPPPPKKVEPPFTFQVMGAWWKEGKRIVIISDGIQSLLLCQRCRAANVIRPGDNITPEWQLRALADDHLEVEWLPQKLLKRIELGDLKSEPTR</sequence>
<evidence type="ECO:0000313" key="1">
    <source>
        <dbReference type="EMBL" id="OON41341.1"/>
    </source>
</evidence>
<dbReference type="Proteomes" id="UP000190667">
    <property type="component" value="Unassembled WGS sequence"/>
</dbReference>
<protein>
    <submittedName>
        <fullName evidence="1">Uncharacterized protein</fullName>
    </submittedName>
</protein>
<reference evidence="1 2" key="1">
    <citation type="submission" date="2016-12" db="EMBL/GenBank/DDBJ databases">
        <title>Izhakiella australiana sp. nov. of genus Izhakiella isolated from Australian desert.</title>
        <authorList>
            <person name="Ji M."/>
        </authorList>
    </citation>
    <scope>NUCLEOTIDE SEQUENCE [LARGE SCALE GENOMIC DNA]</scope>
    <source>
        <strain evidence="1 2">D4N98</strain>
    </source>
</reference>
<evidence type="ECO:0000313" key="2">
    <source>
        <dbReference type="Proteomes" id="UP000190667"/>
    </source>
</evidence>
<dbReference type="OrthoDB" id="6610283at2"/>
<dbReference type="STRING" id="1926881.BTJ39_05095"/>
<organism evidence="1 2">
    <name type="scientific">Izhakiella australiensis</name>
    <dbReference type="NCBI Taxonomy" id="1926881"/>
    <lineage>
        <taxon>Bacteria</taxon>
        <taxon>Pseudomonadati</taxon>
        <taxon>Pseudomonadota</taxon>
        <taxon>Gammaproteobacteria</taxon>
        <taxon>Enterobacterales</taxon>
        <taxon>Erwiniaceae</taxon>
        <taxon>Izhakiella</taxon>
    </lineage>
</organism>
<gene>
    <name evidence="1" type="ORF">BTJ39_05095</name>
</gene>
<proteinExistence type="predicted"/>
<dbReference type="RefSeq" id="WP_078001592.1">
    <property type="nucleotide sequence ID" value="NZ_MRUL01000002.1"/>
</dbReference>
<name>A0A1S8YQA8_9GAMM</name>
<comment type="caution">
    <text evidence="1">The sequence shown here is derived from an EMBL/GenBank/DDBJ whole genome shotgun (WGS) entry which is preliminary data.</text>
</comment>
<accession>A0A1S8YQA8</accession>
<dbReference type="AlphaFoldDB" id="A0A1S8YQA8"/>